<accession>A0A4Z0MBD0</accession>
<evidence type="ECO:0000313" key="3">
    <source>
        <dbReference type="Proteomes" id="UP000298284"/>
    </source>
</evidence>
<organism evidence="2 3">
    <name type="scientific">Hymenobacter wooponensis</name>
    <dbReference type="NCBI Taxonomy" id="1525360"/>
    <lineage>
        <taxon>Bacteria</taxon>
        <taxon>Pseudomonadati</taxon>
        <taxon>Bacteroidota</taxon>
        <taxon>Cytophagia</taxon>
        <taxon>Cytophagales</taxon>
        <taxon>Hymenobacteraceae</taxon>
        <taxon>Hymenobacter</taxon>
    </lineage>
</organism>
<comment type="caution">
    <text evidence="2">The sequence shown here is derived from an EMBL/GenBank/DDBJ whole genome shotgun (WGS) entry which is preliminary data.</text>
</comment>
<dbReference type="AlphaFoldDB" id="A0A4Z0MBD0"/>
<proteinExistence type="predicted"/>
<feature type="chain" id="PRO_5021469050" evidence="1">
    <location>
        <begin position="31"/>
        <end position="121"/>
    </location>
</feature>
<sequence length="121" mass="13564">MLPRFTYAFVSMPFTNLAALAPFFSLLSLAHPPQRPQPATALRVVESSFEEENEYRLTSDSLIITCTELREDGTHHAKYARALTPPERAYLLAPFSATYLSRSNQSTIILLPRLMVGGMKC</sequence>
<evidence type="ECO:0000313" key="2">
    <source>
        <dbReference type="EMBL" id="TGD76799.1"/>
    </source>
</evidence>
<dbReference type="RefSeq" id="WP_135533193.1">
    <property type="nucleotide sequence ID" value="NZ_SRKZ01000013.1"/>
</dbReference>
<evidence type="ECO:0000256" key="1">
    <source>
        <dbReference type="SAM" id="SignalP"/>
    </source>
</evidence>
<name>A0A4Z0MBD0_9BACT</name>
<gene>
    <name evidence="2" type="ORF">EU557_25165</name>
</gene>
<keyword evidence="3" id="KW-1185">Reference proteome</keyword>
<dbReference type="Proteomes" id="UP000298284">
    <property type="component" value="Unassembled WGS sequence"/>
</dbReference>
<feature type="signal peptide" evidence="1">
    <location>
        <begin position="1"/>
        <end position="30"/>
    </location>
</feature>
<protein>
    <submittedName>
        <fullName evidence="2">Uncharacterized protein</fullName>
    </submittedName>
</protein>
<reference evidence="2 3" key="1">
    <citation type="submission" date="2019-04" db="EMBL/GenBank/DDBJ databases">
        <authorList>
            <person name="Feng G."/>
            <person name="Zhang J."/>
            <person name="Zhu H."/>
        </authorList>
    </citation>
    <scope>NUCLEOTIDE SEQUENCE [LARGE SCALE GENOMIC DNA]</scope>
    <source>
        <strain evidence="2 3">JCM 19491</strain>
    </source>
</reference>
<dbReference type="EMBL" id="SRKZ01000013">
    <property type="protein sequence ID" value="TGD76799.1"/>
    <property type="molecule type" value="Genomic_DNA"/>
</dbReference>
<keyword evidence="1" id="KW-0732">Signal</keyword>